<feature type="transmembrane region" description="Helical" evidence="1">
    <location>
        <begin position="168"/>
        <end position="190"/>
    </location>
</feature>
<feature type="transmembrane region" description="Helical" evidence="1">
    <location>
        <begin position="127"/>
        <end position="148"/>
    </location>
</feature>
<proteinExistence type="predicted"/>
<evidence type="ECO:0000313" key="3">
    <source>
        <dbReference type="Proteomes" id="UP000512167"/>
    </source>
</evidence>
<dbReference type="Pfam" id="PF09852">
    <property type="entry name" value="DUF2079"/>
    <property type="match status" value="1"/>
</dbReference>
<accession>A0A7L6N5J3</accession>
<evidence type="ECO:0000256" key="1">
    <source>
        <dbReference type="SAM" id="Phobius"/>
    </source>
</evidence>
<dbReference type="InterPro" id="IPR018650">
    <property type="entry name" value="STSV1_Orf64"/>
</dbReference>
<feature type="transmembrane region" description="Helical" evidence="1">
    <location>
        <begin position="12"/>
        <end position="30"/>
    </location>
</feature>
<feature type="transmembrane region" description="Helical" evidence="1">
    <location>
        <begin position="318"/>
        <end position="336"/>
    </location>
</feature>
<feature type="transmembrane region" description="Helical" evidence="1">
    <location>
        <begin position="45"/>
        <end position="65"/>
    </location>
</feature>
<feature type="transmembrane region" description="Helical" evidence="1">
    <location>
        <begin position="409"/>
        <end position="430"/>
    </location>
</feature>
<dbReference type="KEGG" id="tbk:HF295_07815"/>
<feature type="transmembrane region" description="Helical" evidence="1">
    <location>
        <begin position="523"/>
        <end position="542"/>
    </location>
</feature>
<name>A0A7L6N5J3_9MOLU</name>
<keyword evidence="1" id="KW-0472">Membrane</keyword>
<gene>
    <name evidence="2" type="ORF">HF295_07815</name>
</gene>
<feature type="transmembrane region" description="Helical" evidence="1">
    <location>
        <begin position="96"/>
        <end position="115"/>
    </location>
</feature>
<sequence>MAKDSRWHITNLMTYALIAFISMSIVFLFVNDSELLFYNIKLVEIKYFWVQLALVLLVLILFIVLHNKIKHYPIKAFLALIYLLYIFIFVQKAPALSLIFGGFFLTLPPIFYGFQKVKEKEIKLVELIFYIGQLIIFLAILFTLLMALNKSFDSHQGINLSQISNDKIFVESQLNFIIVGLFFTFSILFVSIKKSIKLPKSLIIVFIVLGVGLVLLEVITLSIYMVYKTKTLSSPAFDFGIFTQMFYNMKNFNGMVTTLERGYVLSHNAVHVSPIYYLMLPIFMIFPYPETLQILQAVVVGLGVIPLYLITKHFKLPLMVTLIVLVMYIYHPAIIASSFYDLHENCFLPIFLLFTIYFGLKQKKIAFTISAILTLFVKEDAFIYLVFIGLFLMFSNFKEMNKKELRTKYLMSGSLIIISTIYFFLVTGYINESGDGAMFWRYDNLNGYEDLGLIGIALSLFQSPSYWLSTMFSPNKILNIIIIFIVLGFIPLRLKKLSYYWLLVPLLLMNFSSTYQYQHQIGFQYYYGSITLLIMMVILWFHEKEEIKDETLNKASQTNIPQLFIVAIILISSISVGFITLDQKSHYQEYYHNNPEKYEDIKETLLSIPSDKKVLATTWLTPYLSDRYHLYHYKYYDIDEGNIIFDYILIDNRYLSDEDRIKHILEFADYGYELSDQTTDYILIFEPIIE</sequence>
<evidence type="ECO:0000313" key="2">
    <source>
        <dbReference type="EMBL" id="QLY40762.1"/>
    </source>
</evidence>
<feature type="transmembrane region" description="Helical" evidence="1">
    <location>
        <begin position="202"/>
        <end position="226"/>
    </location>
</feature>
<feature type="transmembrane region" description="Helical" evidence="1">
    <location>
        <begin position="475"/>
        <end position="492"/>
    </location>
</feature>
<dbReference type="AlphaFoldDB" id="A0A7L6N5J3"/>
<feature type="transmembrane region" description="Helical" evidence="1">
    <location>
        <begin position="72"/>
        <end position="90"/>
    </location>
</feature>
<dbReference type="RefSeq" id="WP_312031610.1">
    <property type="nucleotide sequence ID" value="NZ_CP051151.1"/>
</dbReference>
<keyword evidence="1" id="KW-0812">Transmembrane</keyword>
<organism evidence="2 3">
    <name type="scientific">Hujiaoplasma nucleasis</name>
    <dbReference type="NCBI Taxonomy" id="2725268"/>
    <lineage>
        <taxon>Bacteria</taxon>
        <taxon>Bacillati</taxon>
        <taxon>Mycoplasmatota</taxon>
        <taxon>Mollicutes</taxon>
        <taxon>Candidatus Izemoplasmatales</taxon>
        <taxon>Hujiaoplasmataceae</taxon>
        <taxon>Hujiaoplasma</taxon>
    </lineage>
</organism>
<feature type="transmembrane region" description="Helical" evidence="1">
    <location>
        <begin position="294"/>
        <end position="311"/>
    </location>
</feature>
<keyword evidence="3" id="KW-1185">Reference proteome</keyword>
<dbReference type="Proteomes" id="UP000512167">
    <property type="component" value="Chromosome"/>
</dbReference>
<dbReference type="EMBL" id="CP051151">
    <property type="protein sequence ID" value="QLY40762.1"/>
    <property type="molecule type" value="Genomic_DNA"/>
</dbReference>
<keyword evidence="1" id="KW-1133">Transmembrane helix</keyword>
<feature type="transmembrane region" description="Helical" evidence="1">
    <location>
        <begin position="563"/>
        <end position="581"/>
    </location>
</feature>
<protein>
    <submittedName>
        <fullName evidence="2">DUF2079 domain-containing protein</fullName>
    </submittedName>
</protein>
<reference evidence="2 3" key="1">
    <citation type="submission" date="2020-04" db="EMBL/GenBank/DDBJ databases">
        <authorList>
            <person name="Zheng R.K."/>
            <person name="Sun C.M."/>
        </authorList>
    </citation>
    <scope>NUCLEOTIDE SEQUENCE [LARGE SCALE GENOMIC DNA]</scope>
    <source>
        <strain evidence="3">zrk29</strain>
    </source>
</reference>
<feature type="transmembrane region" description="Helical" evidence="1">
    <location>
        <begin position="451"/>
        <end position="469"/>
    </location>
</feature>